<feature type="transmembrane region" description="Helical" evidence="7">
    <location>
        <begin position="230"/>
        <end position="248"/>
    </location>
</feature>
<dbReference type="InterPro" id="IPR052337">
    <property type="entry name" value="SAT4-like"/>
</dbReference>
<evidence type="ECO:0000256" key="6">
    <source>
        <dbReference type="SAM" id="MobiDB-lite"/>
    </source>
</evidence>
<comment type="subcellular location">
    <subcellularLocation>
        <location evidence="1">Membrane</location>
        <topology evidence="1">Multi-pass membrane protein</topology>
    </subcellularLocation>
</comment>
<feature type="transmembrane region" description="Helical" evidence="7">
    <location>
        <begin position="147"/>
        <end position="169"/>
    </location>
</feature>
<dbReference type="Proteomes" id="UP001275084">
    <property type="component" value="Unassembled WGS sequence"/>
</dbReference>
<proteinExistence type="inferred from homology"/>
<evidence type="ECO:0000256" key="4">
    <source>
        <dbReference type="ARBA" id="ARBA00023136"/>
    </source>
</evidence>
<evidence type="ECO:0000256" key="1">
    <source>
        <dbReference type="ARBA" id="ARBA00004141"/>
    </source>
</evidence>
<dbReference type="EMBL" id="JAUIQD010000002">
    <property type="protein sequence ID" value="KAK3360681.1"/>
    <property type="molecule type" value="Genomic_DNA"/>
</dbReference>
<evidence type="ECO:0000256" key="5">
    <source>
        <dbReference type="ARBA" id="ARBA00038359"/>
    </source>
</evidence>
<feature type="transmembrane region" description="Helical" evidence="7">
    <location>
        <begin position="114"/>
        <end position="135"/>
    </location>
</feature>
<feature type="domain" description="Rhodopsin" evidence="8">
    <location>
        <begin position="57"/>
        <end position="298"/>
    </location>
</feature>
<name>A0AAJ0MIY8_9PEZI</name>
<dbReference type="Pfam" id="PF20684">
    <property type="entry name" value="Fung_rhodopsin"/>
    <property type="match status" value="1"/>
</dbReference>
<dbReference type="PANTHER" id="PTHR33048:SF129">
    <property type="entry name" value="INTEGRAL MEMBRANE PROTEIN-RELATED"/>
    <property type="match status" value="1"/>
</dbReference>
<keyword evidence="3 7" id="KW-1133">Transmembrane helix</keyword>
<comment type="similarity">
    <text evidence="5">Belongs to the SAT4 family.</text>
</comment>
<sequence length="406" mass="44101">MSTNDTGPGNATDIPPVFDPSLITEIPISERSAYLSRVFIGVTTVLILLCTLAFVTRMYQRIRPVWKVGWDDYCIVVGYCLSVIDWAFLLLQQIPEAGVISIEQSVHATRHGWIGIGIWGLSMTCLKVSIALTLLRIQSKSLAWRIFLYSIICLQVAYGLLNLLFNLAIACRPLAKAWDFRITTGYCVPAEVMRAASNTGSGVNIVTDILLSLAPAVFLQKLNRPLRERVFICFLMGLGLFASAWSIIKTVQVQKFYDPALPPDEFFPVGISVSTYTILEQLTGILAACIPALKGILQSCLGRMGVSLTDSRSRPGRSGYYMSGRSGGGIGGTGGGTVSGTITATTTIVSNPFHPDDVDDEEKGLEMHGMRRGMSTPPKSGRNGPSFFREPDSELKGPVVTTVHAV</sequence>
<evidence type="ECO:0000313" key="10">
    <source>
        <dbReference type="Proteomes" id="UP001275084"/>
    </source>
</evidence>
<reference evidence="9" key="2">
    <citation type="submission" date="2023-06" db="EMBL/GenBank/DDBJ databases">
        <authorList>
            <consortium name="Lawrence Berkeley National Laboratory"/>
            <person name="Haridas S."/>
            <person name="Hensen N."/>
            <person name="Bonometti L."/>
            <person name="Westerberg I."/>
            <person name="Brannstrom I.O."/>
            <person name="Guillou S."/>
            <person name="Cros-Aarteil S."/>
            <person name="Calhoun S."/>
            <person name="Kuo A."/>
            <person name="Mondo S."/>
            <person name="Pangilinan J."/>
            <person name="Riley R."/>
            <person name="Labutti K."/>
            <person name="Andreopoulos B."/>
            <person name="Lipzen A."/>
            <person name="Chen C."/>
            <person name="Yanf M."/>
            <person name="Daum C."/>
            <person name="Ng V."/>
            <person name="Clum A."/>
            <person name="Steindorff A."/>
            <person name="Ohm R."/>
            <person name="Martin F."/>
            <person name="Silar P."/>
            <person name="Natvig D."/>
            <person name="Lalanne C."/>
            <person name="Gautier V."/>
            <person name="Ament-Velasquez S.L."/>
            <person name="Kruys A."/>
            <person name="Hutchinson M.I."/>
            <person name="Powell A.J."/>
            <person name="Barry K."/>
            <person name="Miller A.N."/>
            <person name="Grigoriev I.V."/>
            <person name="Debuchy R."/>
            <person name="Gladieux P."/>
            <person name="Thoren M.H."/>
            <person name="Johannesson H."/>
        </authorList>
    </citation>
    <scope>NUCLEOTIDE SEQUENCE</scope>
    <source>
        <strain evidence="9">CBS 955.72</strain>
    </source>
</reference>
<evidence type="ECO:0000313" key="9">
    <source>
        <dbReference type="EMBL" id="KAK3360681.1"/>
    </source>
</evidence>
<feature type="transmembrane region" description="Helical" evidence="7">
    <location>
        <begin position="76"/>
        <end position="94"/>
    </location>
</feature>
<keyword evidence="10" id="KW-1185">Reference proteome</keyword>
<accession>A0AAJ0MIY8</accession>
<gene>
    <name evidence="9" type="ORF">B0T25DRAFT_496651</name>
</gene>
<organism evidence="9 10">
    <name type="scientific">Lasiosphaeria hispida</name>
    <dbReference type="NCBI Taxonomy" id="260671"/>
    <lineage>
        <taxon>Eukaryota</taxon>
        <taxon>Fungi</taxon>
        <taxon>Dikarya</taxon>
        <taxon>Ascomycota</taxon>
        <taxon>Pezizomycotina</taxon>
        <taxon>Sordariomycetes</taxon>
        <taxon>Sordariomycetidae</taxon>
        <taxon>Sordariales</taxon>
        <taxon>Lasiosphaeriaceae</taxon>
        <taxon>Lasiosphaeria</taxon>
    </lineage>
</organism>
<evidence type="ECO:0000256" key="7">
    <source>
        <dbReference type="SAM" id="Phobius"/>
    </source>
</evidence>
<dbReference type="InterPro" id="IPR049326">
    <property type="entry name" value="Rhodopsin_dom_fungi"/>
</dbReference>
<comment type="caution">
    <text evidence="9">The sequence shown here is derived from an EMBL/GenBank/DDBJ whole genome shotgun (WGS) entry which is preliminary data.</text>
</comment>
<reference evidence="9" key="1">
    <citation type="journal article" date="2023" name="Mol. Phylogenet. Evol.">
        <title>Genome-scale phylogeny and comparative genomics of the fungal order Sordariales.</title>
        <authorList>
            <person name="Hensen N."/>
            <person name="Bonometti L."/>
            <person name="Westerberg I."/>
            <person name="Brannstrom I.O."/>
            <person name="Guillou S."/>
            <person name="Cros-Aarteil S."/>
            <person name="Calhoun S."/>
            <person name="Haridas S."/>
            <person name="Kuo A."/>
            <person name="Mondo S."/>
            <person name="Pangilinan J."/>
            <person name="Riley R."/>
            <person name="LaButti K."/>
            <person name="Andreopoulos B."/>
            <person name="Lipzen A."/>
            <person name="Chen C."/>
            <person name="Yan M."/>
            <person name="Daum C."/>
            <person name="Ng V."/>
            <person name="Clum A."/>
            <person name="Steindorff A."/>
            <person name="Ohm R.A."/>
            <person name="Martin F."/>
            <person name="Silar P."/>
            <person name="Natvig D.O."/>
            <person name="Lalanne C."/>
            <person name="Gautier V."/>
            <person name="Ament-Velasquez S.L."/>
            <person name="Kruys A."/>
            <person name="Hutchinson M.I."/>
            <person name="Powell A.J."/>
            <person name="Barry K."/>
            <person name="Miller A.N."/>
            <person name="Grigoriev I.V."/>
            <person name="Debuchy R."/>
            <person name="Gladieux P."/>
            <person name="Hiltunen Thoren M."/>
            <person name="Johannesson H."/>
        </authorList>
    </citation>
    <scope>NUCLEOTIDE SEQUENCE</scope>
    <source>
        <strain evidence="9">CBS 955.72</strain>
    </source>
</reference>
<feature type="transmembrane region" description="Helical" evidence="7">
    <location>
        <begin position="34"/>
        <end position="55"/>
    </location>
</feature>
<dbReference type="PANTHER" id="PTHR33048">
    <property type="entry name" value="PTH11-LIKE INTEGRAL MEMBRANE PROTEIN (AFU_ORTHOLOGUE AFUA_5G11245)"/>
    <property type="match status" value="1"/>
</dbReference>
<keyword evidence="2 7" id="KW-0812">Transmembrane</keyword>
<feature type="transmembrane region" description="Helical" evidence="7">
    <location>
        <begin position="201"/>
        <end position="218"/>
    </location>
</feature>
<keyword evidence="4 7" id="KW-0472">Membrane</keyword>
<evidence type="ECO:0000259" key="8">
    <source>
        <dbReference type="Pfam" id="PF20684"/>
    </source>
</evidence>
<dbReference type="AlphaFoldDB" id="A0AAJ0MIY8"/>
<feature type="region of interest" description="Disordered" evidence="6">
    <location>
        <begin position="369"/>
        <end position="395"/>
    </location>
</feature>
<evidence type="ECO:0000256" key="2">
    <source>
        <dbReference type="ARBA" id="ARBA00022692"/>
    </source>
</evidence>
<evidence type="ECO:0000256" key="3">
    <source>
        <dbReference type="ARBA" id="ARBA00022989"/>
    </source>
</evidence>
<protein>
    <recommendedName>
        <fullName evidence="8">Rhodopsin domain-containing protein</fullName>
    </recommendedName>
</protein>
<dbReference type="GO" id="GO:0016020">
    <property type="term" value="C:membrane"/>
    <property type="evidence" value="ECO:0007669"/>
    <property type="project" value="UniProtKB-SubCell"/>
</dbReference>